<reference evidence="1 2" key="1">
    <citation type="submission" date="2020-02" db="EMBL/GenBank/DDBJ databases">
        <authorList>
            <person name="Ferguson B K."/>
        </authorList>
    </citation>
    <scope>NUCLEOTIDE SEQUENCE [LARGE SCALE GENOMIC DNA]</scope>
</reference>
<dbReference type="Proteomes" id="UP000479000">
    <property type="component" value="Unassembled WGS sequence"/>
</dbReference>
<evidence type="ECO:0000313" key="2">
    <source>
        <dbReference type="Proteomes" id="UP000479000"/>
    </source>
</evidence>
<dbReference type="EMBL" id="CADCXU010034162">
    <property type="protein sequence ID" value="CAB0019589.1"/>
    <property type="molecule type" value="Genomic_DNA"/>
</dbReference>
<protein>
    <submittedName>
        <fullName evidence="1">Uncharacterized protein</fullName>
    </submittedName>
</protein>
<dbReference type="AlphaFoldDB" id="A0A6H5HP48"/>
<evidence type="ECO:0000313" key="1">
    <source>
        <dbReference type="EMBL" id="CAB0019589.1"/>
    </source>
</evidence>
<sequence>MSIPVAWTHIAGSEACGKKSFTLVHAGCVSSHPQTIDFETTFESFPLSFPIFHQRRQ</sequence>
<gene>
    <name evidence="1" type="ORF">NTEN_LOCUS23301</name>
</gene>
<proteinExistence type="predicted"/>
<feature type="non-terminal residue" evidence="1">
    <location>
        <position position="57"/>
    </location>
</feature>
<keyword evidence="2" id="KW-1185">Reference proteome</keyword>
<organism evidence="1 2">
    <name type="scientific">Nesidiocoris tenuis</name>
    <dbReference type="NCBI Taxonomy" id="355587"/>
    <lineage>
        <taxon>Eukaryota</taxon>
        <taxon>Metazoa</taxon>
        <taxon>Ecdysozoa</taxon>
        <taxon>Arthropoda</taxon>
        <taxon>Hexapoda</taxon>
        <taxon>Insecta</taxon>
        <taxon>Pterygota</taxon>
        <taxon>Neoptera</taxon>
        <taxon>Paraneoptera</taxon>
        <taxon>Hemiptera</taxon>
        <taxon>Heteroptera</taxon>
        <taxon>Panheteroptera</taxon>
        <taxon>Cimicomorpha</taxon>
        <taxon>Miridae</taxon>
        <taxon>Dicyphina</taxon>
        <taxon>Nesidiocoris</taxon>
    </lineage>
</organism>
<name>A0A6H5HP48_9HEMI</name>
<accession>A0A6H5HP48</accession>